<keyword evidence="2" id="KW-1185">Reference proteome</keyword>
<organism evidence="1 2">
    <name type="scientific">Suillus subaureus</name>
    <dbReference type="NCBI Taxonomy" id="48587"/>
    <lineage>
        <taxon>Eukaryota</taxon>
        <taxon>Fungi</taxon>
        <taxon>Dikarya</taxon>
        <taxon>Basidiomycota</taxon>
        <taxon>Agaricomycotina</taxon>
        <taxon>Agaricomycetes</taxon>
        <taxon>Agaricomycetidae</taxon>
        <taxon>Boletales</taxon>
        <taxon>Suillineae</taxon>
        <taxon>Suillaceae</taxon>
        <taxon>Suillus</taxon>
    </lineage>
</organism>
<sequence length="75" mass="8793">WKEEMILVQLEIDWTCNFFLWKATQWGDWMRESLVKCLPGHACYSGRQSQMYSLLAQDALGSVSRPAEHVNRCSR</sequence>
<evidence type="ECO:0000313" key="1">
    <source>
        <dbReference type="EMBL" id="KAG1824388.1"/>
    </source>
</evidence>
<comment type="caution">
    <text evidence="1">The sequence shown here is derived from an EMBL/GenBank/DDBJ whole genome shotgun (WGS) entry which is preliminary data.</text>
</comment>
<name>A0A9P7EKD0_9AGAM</name>
<evidence type="ECO:0000313" key="2">
    <source>
        <dbReference type="Proteomes" id="UP000807769"/>
    </source>
</evidence>
<reference evidence="1" key="1">
    <citation type="journal article" date="2020" name="New Phytol.">
        <title>Comparative genomics reveals dynamic genome evolution in host specialist ectomycorrhizal fungi.</title>
        <authorList>
            <person name="Lofgren L.A."/>
            <person name="Nguyen N.H."/>
            <person name="Vilgalys R."/>
            <person name="Ruytinx J."/>
            <person name="Liao H.L."/>
            <person name="Branco S."/>
            <person name="Kuo A."/>
            <person name="LaButti K."/>
            <person name="Lipzen A."/>
            <person name="Andreopoulos W."/>
            <person name="Pangilinan J."/>
            <person name="Riley R."/>
            <person name="Hundley H."/>
            <person name="Na H."/>
            <person name="Barry K."/>
            <person name="Grigoriev I.V."/>
            <person name="Stajich J.E."/>
            <person name="Kennedy P.G."/>
        </authorList>
    </citation>
    <scope>NUCLEOTIDE SEQUENCE</scope>
    <source>
        <strain evidence="1">MN1</strain>
    </source>
</reference>
<proteinExistence type="predicted"/>
<gene>
    <name evidence="1" type="ORF">BJ212DRAFT_1261662</name>
</gene>
<dbReference type="OrthoDB" id="3265433at2759"/>
<feature type="non-terminal residue" evidence="1">
    <location>
        <position position="1"/>
    </location>
</feature>
<dbReference type="RefSeq" id="XP_041198105.1">
    <property type="nucleotide sequence ID" value="XM_041330196.1"/>
</dbReference>
<dbReference type="EMBL" id="JABBWG010000003">
    <property type="protein sequence ID" value="KAG1824388.1"/>
    <property type="molecule type" value="Genomic_DNA"/>
</dbReference>
<protein>
    <submittedName>
        <fullName evidence="1">Uncharacterized protein</fullName>
    </submittedName>
</protein>
<dbReference type="Proteomes" id="UP000807769">
    <property type="component" value="Unassembled WGS sequence"/>
</dbReference>
<accession>A0A9P7EKD0</accession>
<dbReference type="GeneID" id="64624213"/>
<dbReference type="AlphaFoldDB" id="A0A9P7EKD0"/>